<dbReference type="SUPFAM" id="SSF82199">
    <property type="entry name" value="SET domain"/>
    <property type="match status" value="1"/>
</dbReference>
<dbReference type="Proteomes" id="UP000326757">
    <property type="component" value="Unassembled WGS sequence"/>
</dbReference>
<organism evidence="3 4">
    <name type="scientific">Monilinia laxa</name>
    <name type="common">Brown rot fungus</name>
    <name type="synonym">Sclerotinia laxa</name>
    <dbReference type="NCBI Taxonomy" id="61186"/>
    <lineage>
        <taxon>Eukaryota</taxon>
        <taxon>Fungi</taxon>
        <taxon>Dikarya</taxon>
        <taxon>Ascomycota</taxon>
        <taxon>Pezizomycotina</taxon>
        <taxon>Leotiomycetes</taxon>
        <taxon>Helotiales</taxon>
        <taxon>Sclerotiniaceae</taxon>
        <taxon>Monilinia</taxon>
    </lineage>
</organism>
<feature type="region of interest" description="Disordered" evidence="1">
    <location>
        <begin position="280"/>
        <end position="316"/>
    </location>
</feature>
<dbReference type="InterPro" id="IPR001214">
    <property type="entry name" value="SET_dom"/>
</dbReference>
<evidence type="ECO:0000256" key="1">
    <source>
        <dbReference type="SAM" id="MobiDB-lite"/>
    </source>
</evidence>
<evidence type="ECO:0000259" key="2">
    <source>
        <dbReference type="PROSITE" id="PS50280"/>
    </source>
</evidence>
<dbReference type="CDD" id="cd20071">
    <property type="entry name" value="SET_SMYD"/>
    <property type="match status" value="1"/>
</dbReference>
<gene>
    <name evidence="3" type="ORF">EYC80_006349</name>
</gene>
<dbReference type="Pfam" id="PF00856">
    <property type="entry name" value="SET"/>
    <property type="match status" value="1"/>
</dbReference>
<comment type="caution">
    <text evidence="3">The sequence shown here is derived from an EMBL/GenBank/DDBJ whole genome shotgun (WGS) entry which is preliminary data.</text>
</comment>
<proteinExistence type="predicted"/>
<dbReference type="Gene3D" id="1.25.40.10">
    <property type="entry name" value="Tetratricopeptide repeat domain"/>
    <property type="match status" value="1"/>
</dbReference>
<dbReference type="EMBL" id="VIGI01000014">
    <property type="protein sequence ID" value="KAB8291548.1"/>
    <property type="molecule type" value="Genomic_DNA"/>
</dbReference>
<dbReference type="SMART" id="SM00317">
    <property type="entry name" value="SET"/>
    <property type="match status" value="1"/>
</dbReference>
<feature type="compositionally biased region" description="Pro residues" evidence="1">
    <location>
        <begin position="1"/>
        <end position="11"/>
    </location>
</feature>
<dbReference type="OrthoDB" id="265717at2759"/>
<dbReference type="PANTHER" id="PTHR47332">
    <property type="entry name" value="SET DOMAIN-CONTAINING PROTEIN 5"/>
    <property type="match status" value="1"/>
</dbReference>
<dbReference type="InterPro" id="IPR053185">
    <property type="entry name" value="SET_domain_protein"/>
</dbReference>
<dbReference type="InterPro" id="IPR011990">
    <property type="entry name" value="TPR-like_helical_dom_sf"/>
</dbReference>
<protein>
    <recommendedName>
        <fullName evidence="2">SET domain-containing protein</fullName>
    </recommendedName>
</protein>
<sequence>MAPSLETPPPETTANDTAETQPWEIKPIPGKGQGVLATRVIAPGTLLFHEKPLLTTESLNDPDTIEKDLARILRTLPKESQRAYLSLHNNYPGQGSPLTNIIRSNAYPLGPNSPIGGIFQTISRINHSCLPTTQHSWNAARQEFLVHAVREILPGQEITTSYHVGGPSSARKAQLREFFKFDCTCTLCSLPEAELQKSDARLVRAAKLDQAIGNAESVMKNPDTILKTCRSLEMIYREEGIQDQRVGRVYWDAFQICNRHGDLARASAFARKYRERKVLGEGEDSEGAQEAAVMMKDPKKDDSYGGSQKWKSRVQDIPQDLSEEEFEKWLWRL</sequence>
<feature type="domain" description="SET" evidence="2">
    <location>
        <begin position="21"/>
        <end position="163"/>
    </location>
</feature>
<reference evidence="3 4" key="1">
    <citation type="submission" date="2019-06" db="EMBL/GenBank/DDBJ databases">
        <title>Genome Sequence of the Brown Rot Fungal Pathogen Monilinia laxa.</title>
        <authorList>
            <person name="De Miccolis Angelini R.M."/>
            <person name="Landi L."/>
            <person name="Abate D."/>
            <person name="Pollastro S."/>
            <person name="Romanazzi G."/>
            <person name="Faretra F."/>
        </authorList>
    </citation>
    <scope>NUCLEOTIDE SEQUENCE [LARGE SCALE GENOMIC DNA]</scope>
    <source>
        <strain evidence="3 4">Mlax316</strain>
    </source>
</reference>
<dbReference type="AlphaFoldDB" id="A0A5N6JRP8"/>
<accession>A0A5N6JRP8</accession>
<dbReference type="Gene3D" id="2.170.270.10">
    <property type="entry name" value="SET domain"/>
    <property type="match status" value="1"/>
</dbReference>
<keyword evidence="4" id="KW-1185">Reference proteome</keyword>
<dbReference type="InterPro" id="IPR046341">
    <property type="entry name" value="SET_dom_sf"/>
</dbReference>
<dbReference type="PROSITE" id="PS50280">
    <property type="entry name" value="SET"/>
    <property type="match status" value="1"/>
</dbReference>
<evidence type="ECO:0000313" key="3">
    <source>
        <dbReference type="EMBL" id="KAB8291548.1"/>
    </source>
</evidence>
<evidence type="ECO:0000313" key="4">
    <source>
        <dbReference type="Proteomes" id="UP000326757"/>
    </source>
</evidence>
<dbReference type="PANTHER" id="PTHR47332:SF4">
    <property type="entry name" value="SET DOMAIN-CONTAINING PROTEIN 5"/>
    <property type="match status" value="1"/>
</dbReference>
<name>A0A5N6JRP8_MONLA</name>
<feature type="region of interest" description="Disordered" evidence="1">
    <location>
        <begin position="1"/>
        <end position="29"/>
    </location>
</feature>